<comment type="similarity">
    <text evidence="1">In the C-terminal section; belongs to the trehalose phosphatase family.</text>
</comment>
<dbReference type="InterPro" id="IPR001830">
    <property type="entry name" value="Glyco_trans_20"/>
</dbReference>
<evidence type="ECO:0000256" key="1">
    <source>
        <dbReference type="ARBA" id="ARBA00006330"/>
    </source>
</evidence>
<dbReference type="EMBL" id="OBEN01000001">
    <property type="protein sequence ID" value="SNZ11874.1"/>
    <property type="molecule type" value="Genomic_DNA"/>
</dbReference>
<dbReference type="Pfam" id="PF02358">
    <property type="entry name" value="Trehalose_PPase"/>
    <property type="match status" value="1"/>
</dbReference>
<dbReference type="RefSeq" id="WP_096600454.1">
    <property type="nucleotide sequence ID" value="NZ_OBEN01000001.1"/>
</dbReference>
<protein>
    <submittedName>
        <fullName evidence="3">Trehalose 6-phosphate synthase/phosphatase</fullName>
    </submittedName>
</protein>
<dbReference type="NCBIfam" id="NF011071">
    <property type="entry name" value="PRK14501.1"/>
    <property type="match status" value="1"/>
</dbReference>
<evidence type="ECO:0000256" key="2">
    <source>
        <dbReference type="ARBA" id="ARBA00008799"/>
    </source>
</evidence>
<dbReference type="NCBIfam" id="TIGR01484">
    <property type="entry name" value="HAD-SF-IIB"/>
    <property type="match status" value="1"/>
</dbReference>
<sequence>MKLVIIANRIPLTIRGTDPLIFVRSPGGLVSGIDAFIKKANISDWVWIGWVGSRVKKRDLEKIRSTLIQESNCIPIYIPEKLLDKFYNGFSNKTLWPLFHNMPDLATYKQDEWQSYQEVNKLFFRALIDNVEVDKDTYIWIHDYHLMLLPSMVREFYPDAKIGFFLHIPFPPPETFAQLPWKRETLEGLLGADVIGFHTYEYTTNFLRSLSRVLGIEHSMGELVYNSRIIKADTFPMGIDVDKFNVKDDEIEEQVLSIKQVLHYKKIIFSVDRLDYTKGIYNRLLAYEDLLKRREDFRNNVVLILNIVPSREGVEHYQRMKRQIEEKIAEINGYFGSVEWVPILYHYKSLPVNELIAHYRACDVILITPIKDGMNLVAKEFVASRQDLKGVLILSEFAGAAKELGEALIVNPNSIEELSKAIEAALDMPEDEQSFRLKAMQERLRRYDILRWGNDFISSVKEISSKREILKTKELTERLIRKLKDMFNSARKRLILLDYDGTLIPIARRPDMAIPTEEIRYILYNLGSMENTKVVLISGRKKEWLERWFGNLPITLVAEHGCLIKSPGESWEAKCYINQEIREKVKNIMESYVDKLPQAFVEEKDFTLAFHYRNADQEMASLRVAELVDEISSLIANTELNILMGNKVVEIRPASVNKGTIAVSLSQDCDFILAMGDDTTDEDMFKSLPQKSITIKVGTGPSFARYYLPSQRSALDFLSKLSKS</sequence>
<dbReference type="InterPro" id="IPR003337">
    <property type="entry name" value="Trehalose_PPase"/>
</dbReference>
<keyword evidence="4" id="KW-1185">Reference proteome</keyword>
<dbReference type="SUPFAM" id="SSF56784">
    <property type="entry name" value="HAD-like"/>
    <property type="match status" value="1"/>
</dbReference>
<name>A0A285NQS7_9AQUI</name>
<dbReference type="GO" id="GO:0004805">
    <property type="term" value="F:trehalose-phosphatase activity"/>
    <property type="evidence" value="ECO:0007669"/>
    <property type="project" value="TreeGrafter"/>
</dbReference>
<dbReference type="Gene3D" id="3.40.50.1000">
    <property type="entry name" value="HAD superfamily/HAD-like"/>
    <property type="match status" value="1"/>
</dbReference>
<proteinExistence type="inferred from homology"/>
<dbReference type="AlphaFoldDB" id="A0A285NQS7"/>
<dbReference type="CDD" id="cd03788">
    <property type="entry name" value="GT20_TPS"/>
    <property type="match status" value="1"/>
</dbReference>
<accession>A0A285NQS7</accession>
<dbReference type="Gene3D" id="3.30.70.1020">
    <property type="entry name" value="Trehalose-6-phosphate phosphatase related protein, domain 2"/>
    <property type="match status" value="1"/>
</dbReference>
<dbReference type="InterPro" id="IPR006379">
    <property type="entry name" value="HAD-SF_hydro_IIB"/>
</dbReference>
<evidence type="ECO:0000313" key="3">
    <source>
        <dbReference type="EMBL" id="SNZ11874.1"/>
    </source>
</evidence>
<organism evidence="3 4">
    <name type="scientific">Hydrogenobacter hydrogenophilus</name>
    <dbReference type="NCBI Taxonomy" id="35835"/>
    <lineage>
        <taxon>Bacteria</taxon>
        <taxon>Pseudomonadati</taxon>
        <taxon>Aquificota</taxon>
        <taxon>Aquificia</taxon>
        <taxon>Aquificales</taxon>
        <taxon>Aquificaceae</taxon>
        <taxon>Hydrogenobacter</taxon>
    </lineage>
</organism>
<dbReference type="CDD" id="cd01627">
    <property type="entry name" value="HAD_TPP"/>
    <property type="match status" value="1"/>
</dbReference>
<dbReference type="NCBIfam" id="TIGR00685">
    <property type="entry name" value="T6PP"/>
    <property type="match status" value="1"/>
</dbReference>
<dbReference type="Pfam" id="PF00982">
    <property type="entry name" value="Glyco_transf_20"/>
    <property type="match status" value="1"/>
</dbReference>
<dbReference type="SUPFAM" id="SSF53756">
    <property type="entry name" value="UDP-Glycosyltransferase/glycogen phosphorylase"/>
    <property type="match status" value="1"/>
</dbReference>
<dbReference type="InterPro" id="IPR036412">
    <property type="entry name" value="HAD-like_sf"/>
</dbReference>
<reference evidence="4" key="1">
    <citation type="submission" date="2017-09" db="EMBL/GenBank/DDBJ databases">
        <authorList>
            <person name="Varghese N."/>
            <person name="Submissions S."/>
        </authorList>
    </citation>
    <scope>NUCLEOTIDE SEQUENCE [LARGE SCALE GENOMIC DNA]</scope>
    <source>
        <strain evidence="4">DSM 2913</strain>
    </source>
</reference>
<dbReference type="PANTHER" id="PTHR10788:SF106">
    <property type="entry name" value="BCDNA.GH08860"/>
    <property type="match status" value="1"/>
</dbReference>
<dbReference type="OrthoDB" id="9761633at2"/>
<dbReference type="GO" id="GO:0005992">
    <property type="term" value="P:trehalose biosynthetic process"/>
    <property type="evidence" value="ECO:0007669"/>
    <property type="project" value="InterPro"/>
</dbReference>
<dbReference type="GO" id="GO:0003825">
    <property type="term" value="F:alpha,alpha-trehalose-phosphate synthase (UDP-forming) activity"/>
    <property type="evidence" value="ECO:0007669"/>
    <property type="project" value="TreeGrafter"/>
</dbReference>
<dbReference type="PANTHER" id="PTHR10788">
    <property type="entry name" value="TREHALOSE-6-PHOSPHATE SYNTHASE"/>
    <property type="match status" value="1"/>
</dbReference>
<dbReference type="Proteomes" id="UP000218627">
    <property type="component" value="Unassembled WGS sequence"/>
</dbReference>
<evidence type="ECO:0000313" key="4">
    <source>
        <dbReference type="Proteomes" id="UP000218627"/>
    </source>
</evidence>
<gene>
    <name evidence="3" type="ORF">SAMN06265353_0350</name>
</gene>
<dbReference type="InterPro" id="IPR023214">
    <property type="entry name" value="HAD_sf"/>
</dbReference>
<dbReference type="GO" id="GO:0005829">
    <property type="term" value="C:cytosol"/>
    <property type="evidence" value="ECO:0007669"/>
    <property type="project" value="TreeGrafter"/>
</dbReference>
<dbReference type="Gene3D" id="3.40.50.2000">
    <property type="entry name" value="Glycogen Phosphorylase B"/>
    <property type="match status" value="2"/>
</dbReference>
<comment type="similarity">
    <text evidence="2">Belongs to the glycosyltransferase 20 family.</text>
</comment>